<reference evidence="7" key="2">
    <citation type="submission" date="2021-02" db="EMBL/GenBank/DDBJ databases">
        <title>Aspergillus puulaauensis MK2 genome sequence.</title>
        <authorList>
            <person name="Futagami T."/>
            <person name="Mori K."/>
            <person name="Kadooka C."/>
            <person name="Tanaka T."/>
        </authorList>
    </citation>
    <scope>NUCLEOTIDE SEQUENCE</scope>
    <source>
        <strain evidence="7">MK2</strain>
    </source>
</reference>
<evidence type="ECO:0000256" key="4">
    <source>
        <dbReference type="ARBA" id="ARBA00023242"/>
    </source>
</evidence>
<dbReference type="GO" id="GO:0008270">
    <property type="term" value="F:zinc ion binding"/>
    <property type="evidence" value="ECO:0007669"/>
    <property type="project" value="InterPro"/>
</dbReference>
<keyword evidence="3" id="KW-0804">Transcription</keyword>
<evidence type="ECO:0000256" key="1">
    <source>
        <dbReference type="ARBA" id="ARBA00023015"/>
    </source>
</evidence>
<organism evidence="7 8">
    <name type="scientific">Aspergillus puulaauensis</name>
    <dbReference type="NCBI Taxonomy" id="1220207"/>
    <lineage>
        <taxon>Eukaryota</taxon>
        <taxon>Fungi</taxon>
        <taxon>Dikarya</taxon>
        <taxon>Ascomycota</taxon>
        <taxon>Pezizomycotina</taxon>
        <taxon>Eurotiomycetes</taxon>
        <taxon>Eurotiomycetidae</taxon>
        <taxon>Eurotiales</taxon>
        <taxon>Aspergillaceae</taxon>
        <taxon>Aspergillus</taxon>
    </lineage>
</organism>
<reference evidence="7" key="1">
    <citation type="submission" date="2021-01" db="EMBL/GenBank/DDBJ databases">
        <authorList>
            <consortium name="Aspergillus puulaauensis MK2 genome sequencing consortium"/>
            <person name="Kazuki M."/>
            <person name="Futagami T."/>
        </authorList>
    </citation>
    <scope>NUCLEOTIDE SEQUENCE</scope>
    <source>
        <strain evidence="7">MK2</strain>
    </source>
</reference>
<feature type="compositionally biased region" description="Low complexity" evidence="5">
    <location>
        <begin position="616"/>
        <end position="628"/>
    </location>
</feature>
<name>A0A7R8ALZ1_9EURO</name>
<dbReference type="PROSITE" id="PS50048">
    <property type="entry name" value="ZN2_CY6_FUNGAL_2"/>
    <property type="match status" value="1"/>
</dbReference>
<dbReference type="InterPro" id="IPR052780">
    <property type="entry name" value="AAA_Catabolism_Regulators"/>
</dbReference>
<evidence type="ECO:0000256" key="5">
    <source>
        <dbReference type="SAM" id="MobiDB-lite"/>
    </source>
</evidence>
<dbReference type="GO" id="GO:0000981">
    <property type="term" value="F:DNA-binding transcription factor activity, RNA polymerase II-specific"/>
    <property type="evidence" value="ECO:0007669"/>
    <property type="project" value="InterPro"/>
</dbReference>
<keyword evidence="4" id="KW-0539">Nucleus</keyword>
<evidence type="ECO:0000313" key="7">
    <source>
        <dbReference type="EMBL" id="BCS22058.1"/>
    </source>
</evidence>
<accession>A0A7R8ALZ1</accession>
<dbReference type="Proteomes" id="UP000654913">
    <property type="component" value="Chromosome 3"/>
</dbReference>
<dbReference type="Gene3D" id="4.10.240.10">
    <property type="entry name" value="Zn(2)-C6 fungal-type DNA-binding domain"/>
    <property type="match status" value="1"/>
</dbReference>
<evidence type="ECO:0000256" key="3">
    <source>
        <dbReference type="ARBA" id="ARBA00023163"/>
    </source>
</evidence>
<sequence length="729" mass="80888">MGPGFKRVYQACENCRRKKQRCNLGDPASPKPPCDTCRRASLPCVLPKKKRKGRPPKTARSGLASGRGRREVAITPHPHPDHSADGDTASHPAWQASMGSFEPVVETHDDVSSAGSSFEQTSTSYDQQIASQRLAMFPLRNTSDAIRLLDQADGESPRDDQCPNTQDAQQDKEHQTPGETANVLGSNVSGPPFFLLQEGYIDETTLFRLFSFFVRSVHPVTPLIPYKRMQITPKHVLKMAGEERHFMAAILVVTASLAGDQALHERLWQRVQSIFAEVAIKGVDASIEVIEGLILLSEYPPNMGHGTGLGDEDRMSWMTVGTAVRLGYLLGLEKLGMQAEDLEEKLAHDRDRGKVAWSCKSSTQPGPGMTLQHLHVDPAEDFPEMRDIPGVQDDYAGYLQCLVHITQVLSNAHDLLYPSKSRSAALAKAEHYYKHVDEFTETLSAFRNRWQKKTWRTYPINECVWITFHHLRLYIYSFSLQAYMQRVSGGNDTHRPLNYFPTGLMGCSDARFIIEAINAAADVLRLAIGRLHPSKALSYLPLRFFLYFSHAGVFLLKAAVIVPLPASQKRAILRLIRALTKCMATASSDPKHPGVRYSSALHSLLGRIYRDQDLQTPSLTRPSSPRPTADTSLNWSDSMSNNLLASTVESENSLPALLGNRESSFVPEQPFQGLASDIDALFGLASEESPLNSGAGGPLPSEPFVSLFGNDDREFWEPFTSGVMDWNMV</sequence>
<evidence type="ECO:0000313" key="8">
    <source>
        <dbReference type="Proteomes" id="UP000654913"/>
    </source>
</evidence>
<dbReference type="GeneID" id="64972063"/>
<feature type="region of interest" description="Disordered" evidence="5">
    <location>
        <begin position="45"/>
        <end position="94"/>
    </location>
</feature>
<keyword evidence="8" id="KW-1185">Reference proteome</keyword>
<dbReference type="PANTHER" id="PTHR31644:SF1">
    <property type="entry name" value="ZN(II)2CYS6 TRANSCRIPTION FACTOR (EUROFUNG)"/>
    <property type="match status" value="1"/>
</dbReference>
<dbReference type="OrthoDB" id="2262349at2759"/>
<feature type="domain" description="Zn(2)-C6 fungal-type" evidence="6">
    <location>
        <begin position="11"/>
        <end position="46"/>
    </location>
</feature>
<dbReference type="SUPFAM" id="SSF57701">
    <property type="entry name" value="Zn2/Cys6 DNA-binding domain"/>
    <property type="match status" value="1"/>
</dbReference>
<dbReference type="PROSITE" id="PS00463">
    <property type="entry name" value="ZN2_CY6_FUNGAL_1"/>
    <property type="match status" value="1"/>
</dbReference>
<dbReference type="Pfam" id="PF00172">
    <property type="entry name" value="Zn_clus"/>
    <property type="match status" value="1"/>
</dbReference>
<dbReference type="InterPro" id="IPR036864">
    <property type="entry name" value="Zn2-C6_fun-type_DNA-bd_sf"/>
</dbReference>
<dbReference type="EMBL" id="AP024445">
    <property type="protein sequence ID" value="BCS22058.1"/>
    <property type="molecule type" value="Genomic_DNA"/>
</dbReference>
<feature type="compositionally biased region" description="Basic and acidic residues" evidence="5">
    <location>
        <begin position="68"/>
        <end position="85"/>
    </location>
</feature>
<evidence type="ECO:0000259" key="6">
    <source>
        <dbReference type="PROSITE" id="PS50048"/>
    </source>
</evidence>
<dbReference type="AlphaFoldDB" id="A0A7R8ALZ1"/>
<dbReference type="GO" id="GO:0003677">
    <property type="term" value="F:DNA binding"/>
    <property type="evidence" value="ECO:0007669"/>
    <property type="project" value="UniProtKB-KW"/>
</dbReference>
<feature type="region of interest" description="Disordered" evidence="5">
    <location>
        <begin position="153"/>
        <end position="183"/>
    </location>
</feature>
<evidence type="ECO:0000256" key="2">
    <source>
        <dbReference type="ARBA" id="ARBA00023125"/>
    </source>
</evidence>
<dbReference type="GO" id="GO:0005634">
    <property type="term" value="C:nucleus"/>
    <property type="evidence" value="ECO:0007669"/>
    <property type="project" value="TreeGrafter"/>
</dbReference>
<protein>
    <recommendedName>
        <fullName evidence="6">Zn(2)-C6 fungal-type domain-containing protein</fullName>
    </recommendedName>
</protein>
<feature type="region of interest" description="Disordered" evidence="5">
    <location>
        <begin position="615"/>
        <end position="636"/>
    </location>
</feature>
<dbReference type="CDD" id="cd12148">
    <property type="entry name" value="fungal_TF_MHR"/>
    <property type="match status" value="1"/>
</dbReference>
<dbReference type="CDD" id="cd00067">
    <property type="entry name" value="GAL4"/>
    <property type="match status" value="1"/>
</dbReference>
<dbReference type="KEGG" id="apuu:APUU_30283A"/>
<keyword evidence="2" id="KW-0238">DNA-binding</keyword>
<keyword evidence="1" id="KW-0805">Transcription regulation</keyword>
<dbReference type="InterPro" id="IPR001138">
    <property type="entry name" value="Zn2Cys6_DnaBD"/>
</dbReference>
<dbReference type="RefSeq" id="XP_041554252.1">
    <property type="nucleotide sequence ID" value="XM_041701358.1"/>
</dbReference>
<dbReference type="SMART" id="SM00066">
    <property type="entry name" value="GAL4"/>
    <property type="match status" value="1"/>
</dbReference>
<gene>
    <name evidence="7" type="ORF">APUU_30283A</name>
</gene>
<proteinExistence type="predicted"/>
<dbReference type="PANTHER" id="PTHR31644">
    <property type="entry name" value="TRANSCRIPTIONAL ACTIVATOR ARO80-RELATED"/>
    <property type="match status" value="1"/>
</dbReference>
<feature type="compositionally biased region" description="Basic residues" evidence="5">
    <location>
        <begin position="47"/>
        <end position="57"/>
    </location>
</feature>